<feature type="compositionally biased region" description="Acidic residues" evidence="1">
    <location>
        <begin position="204"/>
        <end position="216"/>
    </location>
</feature>
<dbReference type="AlphaFoldDB" id="A0A5N6JU16"/>
<reference evidence="2 3" key="1">
    <citation type="submission" date="2019-06" db="EMBL/GenBank/DDBJ databases">
        <title>Genome Sequence of the Brown Rot Fungal Pathogen Monilinia laxa.</title>
        <authorList>
            <person name="De Miccolis Angelini R.M."/>
            <person name="Landi L."/>
            <person name="Abate D."/>
            <person name="Pollastro S."/>
            <person name="Romanazzi G."/>
            <person name="Faretra F."/>
        </authorList>
    </citation>
    <scope>NUCLEOTIDE SEQUENCE [LARGE SCALE GENOMIC DNA]</scope>
    <source>
        <strain evidence="2 3">Mlax316</strain>
    </source>
</reference>
<comment type="caution">
    <text evidence="2">The sequence shown here is derived from an EMBL/GenBank/DDBJ whole genome shotgun (WGS) entry which is preliminary data.</text>
</comment>
<protein>
    <submittedName>
        <fullName evidence="2">Uncharacterized protein</fullName>
    </submittedName>
</protein>
<organism evidence="2 3">
    <name type="scientific">Monilinia laxa</name>
    <name type="common">Brown rot fungus</name>
    <name type="synonym">Sclerotinia laxa</name>
    <dbReference type="NCBI Taxonomy" id="61186"/>
    <lineage>
        <taxon>Eukaryota</taxon>
        <taxon>Fungi</taxon>
        <taxon>Dikarya</taxon>
        <taxon>Ascomycota</taxon>
        <taxon>Pezizomycotina</taxon>
        <taxon>Leotiomycetes</taxon>
        <taxon>Helotiales</taxon>
        <taxon>Sclerotiniaceae</taxon>
        <taxon>Monilinia</taxon>
    </lineage>
</organism>
<sequence length="358" mass="38471">MTSHTNPKANSSSPKRKMAQNSSDRLSKIPKLKVPTSTPTDPSQPHHSRSRNLPQAPPTTNTKHHHDGHPHPHHGFIHPPHDATLFSPTNTASSPSHLRLGEVPGVIPPFTSPTVAQSDHRPFSDQDSPAETVDAVGLGAAPNLASELEEALIEEVQKNPGLTRGVHIEDLVGGGEGGSNLTPGEVGGVGIDVEVEVGVGVGVEDEITWESDEDEEEHKAGENDEESIASDSDSRESSDSGYDGKLAARNEDTVMGCNEGYEEEEDGYRGIGTGGGRGDRNDMSNDINVDPYAGRATKSRGEDDVTMVFRRVDGEWDEDRGGVWDGVEALEPGEDEAVDGYERTGEGVERHVGDDFWW</sequence>
<feature type="compositionally biased region" description="Basic residues" evidence="1">
    <location>
        <begin position="62"/>
        <end position="76"/>
    </location>
</feature>
<feature type="compositionally biased region" description="Polar residues" evidence="1">
    <location>
        <begin position="86"/>
        <end position="96"/>
    </location>
</feature>
<feature type="region of interest" description="Disordered" evidence="1">
    <location>
        <begin position="1"/>
        <end position="130"/>
    </location>
</feature>
<name>A0A5N6JU16_MONLA</name>
<proteinExistence type="predicted"/>
<evidence type="ECO:0000256" key="1">
    <source>
        <dbReference type="SAM" id="MobiDB-lite"/>
    </source>
</evidence>
<accession>A0A5N6JU16</accession>
<gene>
    <name evidence="2" type="ORF">EYC80_008270</name>
</gene>
<feature type="region of interest" description="Disordered" evidence="1">
    <location>
        <begin position="204"/>
        <end position="299"/>
    </location>
</feature>
<dbReference type="Proteomes" id="UP000326757">
    <property type="component" value="Unassembled WGS sequence"/>
</dbReference>
<feature type="compositionally biased region" description="Polar residues" evidence="1">
    <location>
        <begin position="1"/>
        <end position="24"/>
    </location>
</feature>
<evidence type="ECO:0000313" key="3">
    <source>
        <dbReference type="Proteomes" id="UP000326757"/>
    </source>
</evidence>
<dbReference type="EMBL" id="VIGI01000013">
    <property type="protein sequence ID" value="KAB8292562.1"/>
    <property type="molecule type" value="Genomic_DNA"/>
</dbReference>
<dbReference type="OrthoDB" id="3559721at2759"/>
<evidence type="ECO:0000313" key="2">
    <source>
        <dbReference type="EMBL" id="KAB8292562.1"/>
    </source>
</evidence>
<feature type="compositionally biased region" description="Polar residues" evidence="1">
    <location>
        <begin position="35"/>
        <end position="45"/>
    </location>
</feature>
<keyword evidence="3" id="KW-1185">Reference proteome</keyword>